<organism evidence="2 3">
    <name type="scientific">Streptomyces gougerotii</name>
    <dbReference type="NCBI Taxonomy" id="53448"/>
    <lineage>
        <taxon>Bacteria</taxon>
        <taxon>Bacillati</taxon>
        <taxon>Actinomycetota</taxon>
        <taxon>Actinomycetes</taxon>
        <taxon>Kitasatosporales</taxon>
        <taxon>Streptomycetaceae</taxon>
        <taxon>Streptomyces</taxon>
        <taxon>Streptomyces diastaticus group</taxon>
    </lineage>
</organism>
<dbReference type="InterPro" id="IPR036390">
    <property type="entry name" value="WH_DNA-bd_sf"/>
</dbReference>
<evidence type="ECO:0000313" key="3">
    <source>
        <dbReference type="Proteomes" id="UP000480804"/>
    </source>
</evidence>
<comment type="caution">
    <text evidence="2">The sequence shown here is derived from an EMBL/GenBank/DDBJ whole genome shotgun (WGS) entry which is preliminary data.</text>
</comment>
<dbReference type="Gene3D" id="1.10.10.10">
    <property type="entry name" value="Winged helix-like DNA-binding domain superfamily/Winged helix DNA-binding domain"/>
    <property type="match status" value="1"/>
</dbReference>
<accession>A0ABQ1DAH7</accession>
<gene>
    <name evidence="2" type="ORF">Sgou_42350</name>
</gene>
<protein>
    <submittedName>
        <fullName evidence="2">Transcriptional regulator</fullName>
    </submittedName>
</protein>
<sequence length="97" mass="10898">MAEDVHKAPAAPTRRLTLDELVERDGQTVFELCTRLVTKHGPGLSRQAICRHPAVLEAAEPVRARRQGRHESHDLNTEPPEHIATRWLRPDTPESAP</sequence>
<name>A0ABQ1DAH7_9ACTN</name>
<evidence type="ECO:0000256" key="1">
    <source>
        <dbReference type="SAM" id="MobiDB-lite"/>
    </source>
</evidence>
<feature type="compositionally biased region" description="Basic and acidic residues" evidence="1">
    <location>
        <begin position="69"/>
        <end position="97"/>
    </location>
</feature>
<dbReference type="SUPFAM" id="SSF46785">
    <property type="entry name" value="Winged helix' DNA-binding domain"/>
    <property type="match status" value="1"/>
</dbReference>
<dbReference type="Proteomes" id="UP000480804">
    <property type="component" value="Unassembled WGS sequence"/>
</dbReference>
<keyword evidence="3" id="KW-1185">Reference proteome</keyword>
<dbReference type="InterPro" id="IPR036388">
    <property type="entry name" value="WH-like_DNA-bd_sf"/>
</dbReference>
<feature type="region of interest" description="Disordered" evidence="1">
    <location>
        <begin position="61"/>
        <end position="97"/>
    </location>
</feature>
<proteinExistence type="predicted"/>
<dbReference type="RefSeq" id="WP_189399446.1">
    <property type="nucleotide sequence ID" value="NZ_BLLO01000020.1"/>
</dbReference>
<reference evidence="2 3" key="1">
    <citation type="submission" date="2020-02" db="EMBL/GenBank/DDBJ databases">
        <title>Whole genome shotgun sequence of Streptomyces gougerotii NBRC 13043.</title>
        <authorList>
            <person name="Ichikawa N."/>
            <person name="Komaki H."/>
            <person name="Tamura T."/>
        </authorList>
    </citation>
    <scope>NUCLEOTIDE SEQUENCE [LARGE SCALE GENOMIC DNA]</scope>
    <source>
        <strain evidence="2 3">NBRC 13043</strain>
    </source>
</reference>
<evidence type="ECO:0000313" key="2">
    <source>
        <dbReference type="EMBL" id="GFH79565.1"/>
    </source>
</evidence>
<dbReference type="EMBL" id="BLLO01000020">
    <property type="protein sequence ID" value="GFH79565.1"/>
    <property type="molecule type" value="Genomic_DNA"/>
</dbReference>